<protein>
    <recommendedName>
        <fullName evidence="12">Ascorbate-specific PTS system EIIC component</fullName>
    </recommendedName>
    <alternativeName>
        <fullName evidence="13">Ascorbate-specific permease IIC component UlaA</fullName>
    </alternativeName>
</protein>
<dbReference type="NCBIfam" id="NF006920">
    <property type="entry name" value="PRK09410.1-2"/>
    <property type="match status" value="1"/>
</dbReference>
<dbReference type="NCBIfam" id="NF006922">
    <property type="entry name" value="PRK09410.1-5"/>
    <property type="match status" value="1"/>
</dbReference>
<comment type="function">
    <text evidence="10">The phosphoenolpyruvate-dependent sugar phosphotransferase system (sugar PTS), a major carbohydrate active transport system, catalyzes the phosphorylation of incoming sugar substrates concomitantly with their translocation across the cell membrane. The enzyme II UlaABC PTS system is involved in ascorbate transport.</text>
</comment>
<feature type="transmembrane region" description="Helical" evidence="14">
    <location>
        <begin position="297"/>
        <end position="320"/>
    </location>
</feature>
<keyword evidence="3" id="KW-0813">Transport</keyword>
<dbReference type="AlphaFoldDB" id="A0A9X4GN89"/>
<dbReference type="GO" id="GO:0005886">
    <property type="term" value="C:plasma membrane"/>
    <property type="evidence" value="ECO:0007669"/>
    <property type="project" value="UniProtKB-SubCell"/>
</dbReference>
<accession>A0A9X4GN89</accession>
<evidence type="ECO:0000256" key="4">
    <source>
        <dbReference type="ARBA" id="ARBA00022475"/>
    </source>
</evidence>
<name>A0A9X4GN89_9ENTR</name>
<evidence type="ECO:0000256" key="5">
    <source>
        <dbReference type="ARBA" id="ARBA00022597"/>
    </source>
</evidence>
<feature type="transmembrane region" description="Helical" evidence="14">
    <location>
        <begin position="20"/>
        <end position="39"/>
    </location>
</feature>
<dbReference type="Proteomes" id="UP001147005">
    <property type="component" value="Unassembled WGS sequence"/>
</dbReference>
<evidence type="ECO:0000313" key="16">
    <source>
        <dbReference type="Proteomes" id="UP001147005"/>
    </source>
</evidence>
<evidence type="ECO:0000256" key="3">
    <source>
        <dbReference type="ARBA" id="ARBA00022448"/>
    </source>
</evidence>
<keyword evidence="9 14" id="KW-0472">Membrane</keyword>
<sequence length="349" mass="36418">HIQGVVPNTDAMAALAQKNYGTATAMIMVLGMLFNIVLARITPLKYIFLTGHHTLYMAAMLAVILSVGGLSPFWVILVGAVILGIMMVVSPAILQPFTRKITGTDDLALGHFGSTGYLLSALVGKAVGKGSPSIEEMQVPKSLNFLRDSSVAISLTMMILFVILVLVAGKEFVESSVSGGQNFIIFAVIQSLTFAAGVWIILAGVRMIIAEIVPAFKGIADKLVKDAKPALDCPTVFPFAPNAVIVGFLSSFAAGLVSMFLCPLFGLSVIVPGLVPHFFCGATAGVYGNICGGRRGAVVGAFAHGLLISFLPAILLPLMGDLGFASTTFGDADFGVVGIILGHVVSLFN</sequence>
<proteinExistence type="inferred from homology"/>
<comment type="caution">
    <text evidence="15">The sequence shown here is derived from an EMBL/GenBank/DDBJ whole genome shotgun (WGS) entry which is preliminary data.</text>
</comment>
<keyword evidence="6" id="KW-0598">Phosphotransferase system</keyword>
<feature type="transmembrane region" description="Helical" evidence="14">
    <location>
        <begin position="46"/>
        <end position="67"/>
    </location>
</feature>
<comment type="subunit">
    <text evidence="2">Homodimer.</text>
</comment>
<feature type="transmembrane region" description="Helical" evidence="14">
    <location>
        <begin position="73"/>
        <end position="94"/>
    </location>
</feature>
<feature type="non-terminal residue" evidence="15">
    <location>
        <position position="1"/>
    </location>
</feature>
<dbReference type="NCBIfam" id="NF009553">
    <property type="entry name" value="PRK12997.1-5"/>
    <property type="match status" value="1"/>
</dbReference>
<feature type="transmembrane region" description="Helical" evidence="14">
    <location>
        <begin position="332"/>
        <end position="348"/>
    </location>
</feature>
<evidence type="ECO:0000256" key="14">
    <source>
        <dbReference type="SAM" id="Phobius"/>
    </source>
</evidence>
<dbReference type="InterPro" id="IPR051562">
    <property type="entry name" value="Ascorbate-PTS_EIIC"/>
</dbReference>
<dbReference type="RefSeq" id="WP_275398009.1">
    <property type="nucleotide sequence ID" value="NZ_JAKIHW010000015.1"/>
</dbReference>
<dbReference type="PANTHER" id="PTHR33843:SF4">
    <property type="entry name" value="ASCORBATE-SPECIFIC PTS SYSTEM EIIC COMPONENT"/>
    <property type="match status" value="1"/>
</dbReference>
<comment type="subcellular location">
    <subcellularLocation>
        <location evidence="1">Cell membrane</location>
        <topology evidence="1">Multi-pass membrane protein</topology>
    </subcellularLocation>
</comment>
<feature type="transmembrane region" description="Helical" evidence="14">
    <location>
        <begin position="267"/>
        <end position="290"/>
    </location>
</feature>
<keyword evidence="5" id="KW-0762">Sugar transport</keyword>
<feature type="transmembrane region" description="Helical" evidence="14">
    <location>
        <begin position="181"/>
        <end position="202"/>
    </location>
</feature>
<evidence type="ECO:0000256" key="9">
    <source>
        <dbReference type="ARBA" id="ARBA00023136"/>
    </source>
</evidence>
<gene>
    <name evidence="15" type="ORF">L2111_14195</name>
</gene>
<evidence type="ECO:0000256" key="6">
    <source>
        <dbReference type="ARBA" id="ARBA00022683"/>
    </source>
</evidence>
<organism evidence="15 16">
    <name type="scientific">Citrobacter portucalensis</name>
    <dbReference type="NCBI Taxonomy" id="1639133"/>
    <lineage>
        <taxon>Bacteria</taxon>
        <taxon>Pseudomonadati</taxon>
        <taxon>Pseudomonadota</taxon>
        <taxon>Gammaproteobacteria</taxon>
        <taxon>Enterobacterales</taxon>
        <taxon>Enterobacteriaceae</taxon>
        <taxon>Citrobacter</taxon>
        <taxon>Citrobacter freundii complex</taxon>
    </lineage>
</organism>
<evidence type="ECO:0000256" key="10">
    <source>
        <dbReference type="ARBA" id="ARBA00037387"/>
    </source>
</evidence>
<dbReference type="Pfam" id="PF03611">
    <property type="entry name" value="EIIC-GAT"/>
    <property type="match status" value="1"/>
</dbReference>
<evidence type="ECO:0000256" key="13">
    <source>
        <dbReference type="ARBA" id="ARBA00042859"/>
    </source>
</evidence>
<feature type="transmembrane region" description="Helical" evidence="14">
    <location>
        <begin position="151"/>
        <end position="169"/>
    </location>
</feature>
<dbReference type="EMBL" id="JAKIHW010000015">
    <property type="protein sequence ID" value="MDE9619219.1"/>
    <property type="molecule type" value="Genomic_DNA"/>
</dbReference>
<dbReference type="PANTHER" id="PTHR33843">
    <property type="entry name" value="ASCORBATE-SPECIFIC PTS SYSTEM EIIC COMPONENT"/>
    <property type="match status" value="1"/>
</dbReference>
<evidence type="ECO:0000256" key="2">
    <source>
        <dbReference type="ARBA" id="ARBA00011738"/>
    </source>
</evidence>
<evidence type="ECO:0000256" key="11">
    <source>
        <dbReference type="ARBA" id="ARBA00038218"/>
    </source>
</evidence>
<keyword evidence="4" id="KW-1003">Cell membrane</keyword>
<evidence type="ECO:0000256" key="7">
    <source>
        <dbReference type="ARBA" id="ARBA00022692"/>
    </source>
</evidence>
<feature type="transmembrane region" description="Helical" evidence="14">
    <location>
        <begin position="239"/>
        <end position="261"/>
    </location>
</feature>
<keyword evidence="8 14" id="KW-1133">Transmembrane helix</keyword>
<evidence type="ECO:0000313" key="15">
    <source>
        <dbReference type="EMBL" id="MDE9619219.1"/>
    </source>
</evidence>
<reference evidence="15" key="1">
    <citation type="submission" date="2022-01" db="EMBL/GenBank/DDBJ databases">
        <title>Genetic Characterization of Carbapenem-resistant Citrobacter spp. from China: a multicenter study.</title>
        <authorList>
            <person name="Ye L."/>
        </authorList>
    </citation>
    <scope>NUCLEOTIDE SEQUENCE</scope>
    <source>
        <strain evidence="15">IR5432</strain>
    </source>
</reference>
<dbReference type="GO" id="GO:0009401">
    <property type="term" value="P:phosphoenolpyruvate-dependent sugar phosphotransferase system"/>
    <property type="evidence" value="ECO:0007669"/>
    <property type="project" value="UniProtKB-KW"/>
</dbReference>
<keyword evidence="7 14" id="KW-0812">Transmembrane</keyword>
<comment type="similarity">
    <text evidence="11">Belongs to the UlaA family.</text>
</comment>
<dbReference type="InterPro" id="IPR004703">
    <property type="entry name" value="PTS_sugar-sp_permease"/>
</dbReference>
<evidence type="ECO:0000256" key="8">
    <source>
        <dbReference type="ARBA" id="ARBA00022989"/>
    </source>
</evidence>
<evidence type="ECO:0000256" key="12">
    <source>
        <dbReference type="ARBA" id="ARBA00039702"/>
    </source>
</evidence>
<evidence type="ECO:0000256" key="1">
    <source>
        <dbReference type="ARBA" id="ARBA00004651"/>
    </source>
</evidence>